<accession>A0A4D6KJE2</accession>
<keyword evidence="2" id="KW-1185">Reference proteome</keyword>
<sequence>MSRLGEVNRGSPRREGSRLSEIPRVLLLHVSSPRLGEGGLAWARTSRLSETLQPERGAGRDSAMWDGFLGFLGDKPLRVEQRYPPQVQASAESD</sequence>
<dbReference type="AlphaFoldDB" id="A0A4D6KJE2"/>
<reference evidence="1 2" key="1">
    <citation type="submission" date="2019-04" db="EMBL/GenBank/DDBJ databases">
        <title>An improved genome assembly and genetic linkage map for asparagus bean, Vigna unguiculata ssp. sesquipedialis.</title>
        <authorList>
            <person name="Xia Q."/>
            <person name="Zhang R."/>
            <person name="Dong Y."/>
        </authorList>
    </citation>
    <scope>NUCLEOTIDE SEQUENCE [LARGE SCALE GENOMIC DNA]</scope>
    <source>
        <tissue evidence="1">Leaf</tissue>
    </source>
</reference>
<protein>
    <submittedName>
        <fullName evidence="1">Uncharacterized protein</fullName>
    </submittedName>
</protein>
<dbReference type="EMBL" id="CP039345">
    <property type="protein sequence ID" value="QCD78056.1"/>
    <property type="molecule type" value="Genomic_DNA"/>
</dbReference>
<dbReference type="Proteomes" id="UP000501690">
    <property type="component" value="Linkage Group LG1"/>
</dbReference>
<name>A0A4D6KJE2_VIGUN</name>
<organism evidence="1 2">
    <name type="scientific">Vigna unguiculata</name>
    <name type="common">Cowpea</name>
    <dbReference type="NCBI Taxonomy" id="3917"/>
    <lineage>
        <taxon>Eukaryota</taxon>
        <taxon>Viridiplantae</taxon>
        <taxon>Streptophyta</taxon>
        <taxon>Embryophyta</taxon>
        <taxon>Tracheophyta</taxon>
        <taxon>Spermatophyta</taxon>
        <taxon>Magnoliopsida</taxon>
        <taxon>eudicotyledons</taxon>
        <taxon>Gunneridae</taxon>
        <taxon>Pentapetalae</taxon>
        <taxon>rosids</taxon>
        <taxon>fabids</taxon>
        <taxon>Fabales</taxon>
        <taxon>Fabaceae</taxon>
        <taxon>Papilionoideae</taxon>
        <taxon>50 kb inversion clade</taxon>
        <taxon>NPAAA clade</taxon>
        <taxon>indigoferoid/millettioid clade</taxon>
        <taxon>Phaseoleae</taxon>
        <taxon>Vigna</taxon>
    </lineage>
</organism>
<evidence type="ECO:0000313" key="1">
    <source>
        <dbReference type="EMBL" id="QCD78056.1"/>
    </source>
</evidence>
<proteinExistence type="predicted"/>
<evidence type="ECO:0000313" key="2">
    <source>
        <dbReference type="Proteomes" id="UP000501690"/>
    </source>
</evidence>
<gene>
    <name evidence="1" type="ORF">DEO72_LG1g1685</name>
</gene>